<sequence>MIQRIRQFLYAVFGRLDAEANTFVRCYLSKEEQKLFYAMHEADQFHAWRVARSAQKKYLQYDVVHSDAYILLTRCALLHDIGREKGMADVWGKVLSVLVYRFLPHLVEYFIRETSGHRGRIGIALHICQYHPILGANKLRKIGAIKEAEIIVQHQKKPAPEDSLVLAILKEADGEN</sequence>
<accession>C4V2I3</accession>
<evidence type="ECO:0000313" key="1">
    <source>
        <dbReference type="EMBL" id="EEQ48997.1"/>
    </source>
</evidence>
<protein>
    <recommendedName>
        <fullName evidence="3">HD domain-containing protein</fullName>
    </recommendedName>
</protein>
<dbReference type="AlphaFoldDB" id="C4V2I3"/>
<organism evidence="1 2">
    <name type="scientific">Selenomonas flueggei ATCC 43531</name>
    <dbReference type="NCBI Taxonomy" id="638302"/>
    <lineage>
        <taxon>Bacteria</taxon>
        <taxon>Bacillati</taxon>
        <taxon>Bacillota</taxon>
        <taxon>Negativicutes</taxon>
        <taxon>Selenomonadales</taxon>
        <taxon>Selenomonadaceae</taxon>
        <taxon>Selenomonas</taxon>
    </lineage>
</organism>
<dbReference type="eggNOG" id="COG2206">
    <property type="taxonomic scope" value="Bacteria"/>
</dbReference>
<dbReference type="STRING" id="638302.HMPREF0908_0727"/>
<dbReference type="HOGENOM" id="CLU_124473_1_0_9"/>
<dbReference type="SUPFAM" id="SSF109604">
    <property type="entry name" value="HD-domain/PDEase-like"/>
    <property type="match status" value="1"/>
</dbReference>
<dbReference type="RefSeq" id="WP_006689462.1">
    <property type="nucleotide sequence ID" value="NZ_GG694006.1"/>
</dbReference>
<dbReference type="OrthoDB" id="68032at2"/>
<evidence type="ECO:0008006" key="3">
    <source>
        <dbReference type="Google" id="ProtNLM"/>
    </source>
</evidence>
<gene>
    <name evidence="1" type="ORF">HMPREF0908_0727</name>
</gene>
<name>C4V2I3_9FIRM</name>
<dbReference type="EMBL" id="ACLA01000010">
    <property type="protein sequence ID" value="EEQ48997.1"/>
    <property type="molecule type" value="Genomic_DNA"/>
</dbReference>
<dbReference type="Proteomes" id="UP000005309">
    <property type="component" value="Unassembled WGS sequence"/>
</dbReference>
<reference evidence="1 2" key="1">
    <citation type="submission" date="2009-04" db="EMBL/GenBank/DDBJ databases">
        <authorList>
            <person name="Qin X."/>
            <person name="Bachman B."/>
            <person name="Battles P."/>
            <person name="Bell A."/>
            <person name="Bess C."/>
            <person name="Bickham C."/>
            <person name="Chaboub L."/>
            <person name="Chen D."/>
            <person name="Coyle M."/>
            <person name="Deiros D.R."/>
            <person name="Dinh H."/>
            <person name="Forbes L."/>
            <person name="Fowler G."/>
            <person name="Francisco L."/>
            <person name="Fu Q."/>
            <person name="Gubbala S."/>
            <person name="Hale W."/>
            <person name="Han Y."/>
            <person name="Hemphill L."/>
            <person name="Highlander S.K."/>
            <person name="Hirani K."/>
            <person name="Hogues M."/>
            <person name="Jackson L."/>
            <person name="Jakkamsetti A."/>
            <person name="Javaid M."/>
            <person name="Jiang H."/>
            <person name="Korchina V."/>
            <person name="Kovar C."/>
            <person name="Lara F."/>
            <person name="Lee S."/>
            <person name="Mata R."/>
            <person name="Mathew T."/>
            <person name="Moen C."/>
            <person name="Morales K."/>
            <person name="Munidasa M."/>
            <person name="Nazareth L."/>
            <person name="Ngo R."/>
            <person name="Nguyen L."/>
            <person name="Okwuonu G."/>
            <person name="Ongeri F."/>
            <person name="Patil S."/>
            <person name="Petrosino J."/>
            <person name="Pham C."/>
            <person name="Pham P."/>
            <person name="Pu L.-L."/>
            <person name="Puazo M."/>
            <person name="Raj R."/>
            <person name="Reid J."/>
            <person name="Rouhana J."/>
            <person name="Saada N."/>
            <person name="Shang Y."/>
            <person name="Simmons D."/>
            <person name="Thornton R."/>
            <person name="Warren J."/>
            <person name="Weissenberger G."/>
            <person name="Zhang J."/>
            <person name="Zhang L."/>
            <person name="Zhou C."/>
            <person name="Zhu D."/>
            <person name="Muzny D."/>
            <person name="Worley K."/>
            <person name="Gibbs R."/>
        </authorList>
    </citation>
    <scope>NUCLEOTIDE SEQUENCE [LARGE SCALE GENOMIC DNA]</scope>
    <source>
        <strain evidence="1 2">ATCC 43531</strain>
    </source>
</reference>
<comment type="caution">
    <text evidence="1">The sequence shown here is derived from an EMBL/GenBank/DDBJ whole genome shotgun (WGS) entry which is preliminary data.</text>
</comment>
<proteinExistence type="predicted"/>
<keyword evidence="2" id="KW-1185">Reference proteome</keyword>
<evidence type="ECO:0000313" key="2">
    <source>
        <dbReference type="Proteomes" id="UP000005309"/>
    </source>
</evidence>